<sequence>MRLMQLDKVVSYHKALADPTRIKILILLADGELNGQVLAEKLFVTPATITHHAAKLREASLINERRVKNTIYFSLNDYFIKNNATATENLIYRKADSKGGTDILHDDHKRIKDSVIKNFFTSEGKLKSLPVQLKKKLIVLEHLVSQLEKGRKYTEKDINAFIKNFHEDFATIRREFIMHQFMYRENQIYELNPQEMWARWEILS</sequence>
<dbReference type="InterPro" id="IPR018656">
    <property type="entry name" value="DUF2087"/>
</dbReference>
<dbReference type="SUPFAM" id="SSF46785">
    <property type="entry name" value="Winged helix' DNA-binding domain"/>
    <property type="match status" value="1"/>
</dbReference>
<evidence type="ECO:0000256" key="2">
    <source>
        <dbReference type="ARBA" id="ARBA00023125"/>
    </source>
</evidence>
<evidence type="ECO:0000313" key="4">
    <source>
        <dbReference type="EMBL" id="BBH24799.1"/>
    </source>
</evidence>
<reference evidence="4 5" key="1">
    <citation type="submission" date="2018-11" db="EMBL/GenBank/DDBJ databases">
        <title>Complete genome sequence of Paenibacillus baekrokdamisoli strain KCTC 33723.</title>
        <authorList>
            <person name="Kang S.W."/>
            <person name="Lee K.C."/>
            <person name="Kim K.K."/>
            <person name="Kim J.S."/>
            <person name="Kim D.S."/>
            <person name="Ko S.H."/>
            <person name="Yang S.H."/>
            <person name="Lee J.S."/>
        </authorList>
    </citation>
    <scope>NUCLEOTIDE SEQUENCE [LARGE SCALE GENOMIC DNA]</scope>
    <source>
        <strain evidence="4 5">KCTC 33723</strain>
    </source>
</reference>
<dbReference type="SMART" id="SM00418">
    <property type="entry name" value="HTH_ARSR"/>
    <property type="match status" value="1"/>
</dbReference>
<gene>
    <name evidence="4" type="ORF">Back11_61440</name>
</gene>
<dbReference type="GO" id="GO:0003700">
    <property type="term" value="F:DNA-binding transcription factor activity"/>
    <property type="evidence" value="ECO:0007669"/>
    <property type="project" value="InterPro"/>
</dbReference>
<dbReference type="GO" id="GO:0003677">
    <property type="term" value="F:DNA binding"/>
    <property type="evidence" value="ECO:0007669"/>
    <property type="project" value="UniProtKB-KW"/>
</dbReference>
<evidence type="ECO:0000256" key="3">
    <source>
        <dbReference type="ARBA" id="ARBA00023163"/>
    </source>
</evidence>
<dbReference type="InterPro" id="IPR036388">
    <property type="entry name" value="WH-like_DNA-bd_sf"/>
</dbReference>
<dbReference type="NCBIfam" id="NF033788">
    <property type="entry name" value="HTH_metalloreg"/>
    <property type="match status" value="1"/>
</dbReference>
<proteinExistence type="predicted"/>
<keyword evidence="1" id="KW-0805">Transcription regulation</keyword>
<dbReference type="InterPro" id="IPR036390">
    <property type="entry name" value="WH_DNA-bd_sf"/>
</dbReference>
<organism evidence="4 5">
    <name type="scientific">Paenibacillus baekrokdamisoli</name>
    <dbReference type="NCBI Taxonomy" id="1712516"/>
    <lineage>
        <taxon>Bacteria</taxon>
        <taxon>Bacillati</taxon>
        <taxon>Bacillota</taxon>
        <taxon>Bacilli</taxon>
        <taxon>Bacillales</taxon>
        <taxon>Paenibacillaceae</taxon>
        <taxon>Paenibacillus</taxon>
    </lineage>
</organism>
<keyword evidence="5" id="KW-1185">Reference proteome</keyword>
<dbReference type="EMBL" id="AP019308">
    <property type="protein sequence ID" value="BBH24799.1"/>
    <property type="molecule type" value="Genomic_DNA"/>
</dbReference>
<keyword evidence="3" id="KW-0804">Transcription</keyword>
<dbReference type="Pfam" id="PF01022">
    <property type="entry name" value="HTH_5"/>
    <property type="match status" value="1"/>
</dbReference>
<dbReference type="PANTHER" id="PTHR43132:SF2">
    <property type="entry name" value="ARSENICAL RESISTANCE OPERON REPRESSOR ARSR-RELATED"/>
    <property type="match status" value="1"/>
</dbReference>
<dbReference type="InterPro" id="IPR011991">
    <property type="entry name" value="ArsR-like_HTH"/>
</dbReference>
<dbReference type="InterPro" id="IPR001845">
    <property type="entry name" value="HTH_ArsR_DNA-bd_dom"/>
</dbReference>
<dbReference type="InterPro" id="IPR051011">
    <property type="entry name" value="Metal_resp_trans_reg"/>
</dbReference>
<dbReference type="KEGG" id="pbk:Back11_61440"/>
<keyword evidence="2" id="KW-0238">DNA-binding</keyword>
<accession>A0A3G9JP18</accession>
<dbReference type="PRINTS" id="PR00778">
    <property type="entry name" value="HTHARSR"/>
</dbReference>
<evidence type="ECO:0000256" key="1">
    <source>
        <dbReference type="ARBA" id="ARBA00023015"/>
    </source>
</evidence>
<protein>
    <submittedName>
        <fullName evidence="4">Uncharacterized protein</fullName>
    </submittedName>
</protein>
<dbReference type="PANTHER" id="PTHR43132">
    <property type="entry name" value="ARSENICAL RESISTANCE OPERON REPRESSOR ARSR-RELATED"/>
    <property type="match status" value="1"/>
</dbReference>
<dbReference type="PROSITE" id="PS50987">
    <property type="entry name" value="HTH_ARSR_2"/>
    <property type="match status" value="1"/>
</dbReference>
<dbReference type="Proteomes" id="UP000275368">
    <property type="component" value="Chromosome"/>
</dbReference>
<name>A0A3G9JP18_9BACL</name>
<dbReference type="Gene3D" id="1.10.10.10">
    <property type="entry name" value="Winged helix-like DNA-binding domain superfamily/Winged helix DNA-binding domain"/>
    <property type="match status" value="1"/>
</dbReference>
<dbReference type="AlphaFoldDB" id="A0A3G9JP18"/>
<dbReference type="CDD" id="cd00090">
    <property type="entry name" value="HTH_ARSR"/>
    <property type="match status" value="1"/>
</dbReference>
<dbReference type="Pfam" id="PF09860">
    <property type="entry name" value="DUF2087"/>
    <property type="match status" value="1"/>
</dbReference>
<evidence type="ECO:0000313" key="5">
    <source>
        <dbReference type="Proteomes" id="UP000275368"/>
    </source>
</evidence>